<dbReference type="GO" id="GO:0003723">
    <property type="term" value="F:RNA binding"/>
    <property type="evidence" value="ECO:0007669"/>
    <property type="project" value="UniProtKB-KW"/>
</dbReference>
<dbReference type="SMART" id="SM00487">
    <property type="entry name" value="DEXDc"/>
    <property type="match status" value="1"/>
</dbReference>
<name>A0A1E4U1V0_PACTA</name>
<dbReference type="GO" id="GO:0005524">
    <property type="term" value="F:ATP binding"/>
    <property type="evidence" value="ECO:0007669"/>
    <property type="project" value="UniProtKB-KW"/>
</dbReference>
<feature type="domain" description="Helicase C-terminal" evidence="18">
    <location>
        <begin position="343"/>
        <end position="507"/>
    </location>
</feature>
<evidence type="ECO:0000256" key="10">
    <source>
        <dbReference type="ARBA" id="ARBA00024310"/>
    </source>
</evidence>
<comment type="subcellular location">
    <subcellularLocation>
        <location evidence="1">Nucleus</location>
        <location evidence="1">Nucleolus</location>
    </subcellularLocation>
</comment>
<dbReference type="GO" id="GO:0048254">
    <property type="term" value="P:snoRNA localization"/>
    <property type="evidence" value="ECO:0007669"/>
    <property type="project" value="EnsemblFungi"/>
</dbReference>
<dbReference type="InterPro" id="IPR001650">
    <property type="entry name" value="Helicase_C-like"/>
</dbReference>
<dbReference type="InterPro" id="IPR000629">
    <property type="entry name" value="RNA-helicase_DEAD-box_CS"/>
</dbReference>
<dbReference type="GO" id="GO:0000472">
    <property type="term" value="P:endonucleolytic cleavage to generate mature 5'-end of SSU-rRNA from (SSU-rRNA, 5.8S rRNA, LSU-rRNA)"/>
    <property type="evidence" value="ECO:0007669"/>
    <property type="project" value="EnsemblFungi"/>
</dbReference>
<keyword evidence="21" id="KW-1185">Reference proteome</keyword>
<dbReference type="InterPro" id="IPR014014">
    <property type="entry name" value="RNA_helicase_DEAD_Q_motif"/>
</dbReference>
<organism evidence="20 21">
    <name type="scientific">Pachysolen tannophilus NRRL Y-2460</name>
    <dbReference type="NCBI Taxonomy" id="669874"/>
    <lineage>
        <taxon>Eukaryota</taxon>
        <taxon>Fungi</taxon>
        <taxon>Dikarya</taxon>
        <taxon>Ascomycota</taxon>
        <taxon>Saccharomycotina</taxon>
        <taxon>Pichiomycetes</taxon>
        <taxon>Pachysolenaceae</taxon>
        <taxon>Pachysolen</taxon>
    </lineage>
</organism>
<comment type="function">
    <text evidence="10">ATP-dependent RNA helicase involved in 40S ribosomal subunit biogenesis. Required for the processing and cleavage of 35S pre-rRNA at sites A0, A1, and A2, leading to mature 18S rRNA.</text>
</comment>
<evidence type="ECO:0000256" key="12">
    <source>
        <dbReference type="ARBA" id="ARBA00024367"/>
    </source>
</evidence>
<dbReference type="EMBL" id="KV454011">
    <property type="protein sequence ID" value="ODV97969.1"/>
    <property type="molecule type" value="Genomic_DNA"/>
</dbReference>
<keyword evidence="3" id="KW-0690">Ribosome biogenesis</keyword>
<evidence type="ECO:0000259" key="17">
    <source>
        <dbReference type="PROSITE" id="PS51192"/>
    </source>
</evidence>
<dbReference type="Pfam" id="PF00270">
    <property type="entry name" value="DEAD"/>
    <property type="match status" value="1"/>
</dbReference>
<feature type="short sequence motif" description="Q motif" evidence="14">
    <location>
        <begin position="127"/>
        <end position="155"/>
    </location>
</feature>
<feature type="domain" description="DEAD-box RNA helicase Q" evidence="19">
    <location>
        <begin position="127"/>
        <end position="155"/>
    </location>
</feature>
<dbReference type="GO" id="GO:0032040">
    <property type="term" value="C:small-subunit processome"/>
    <property type="evidence" value="ECO:0007669"/>
    <property type="project" value="EnsemblFungi"/>
</dbReference>
<keyword evidence="4 15" id="KW-0547">Nucleotide-binding</keyword>
<evidence type="ECO:0000256" key="1">
    <source>
        <dbReference type="ARBA" id="ARBA00004604"/>
    </source>
</evidence>
<evidence type="ECO:0000313" key="20">
    <source>
        <dbReference type="EMBL" id="ODV97969.1"/>
    </source>
</evidence>
<keyword evidence="7 15" id="KW-0067">ATP-binding</keyword>
<evidence type="ECO:0000259" key="19">
    <source>
        <dbReference type="PROSITE" id="PS51195"/>
    </source>
</evidence>
<evidence type="ECO:0000256" key="16">
    <source>
        <dbReference type="SAM" id="MobiDB-lite"/>
    </source>
</evidence>
<feature type="region of interest" description="Disordered" evidence="16">
    <location>
        <begin position="528"/>
        <end position="556"/>
    </location>
</feature>
<dbReference type="PROSITE" id="PS51195">
    <property type="entry name" value="Q_MOTIF"/>
    <property type="match status" value="1"/>
</dbReference>
<comment type="catalytic activity">
    <reaction evidence="13">
        <text>ATP + H2O = ADP + phosphate + H(+)</text>
        <dbReference type="Rhea" id="RHEA:13065"/>
        <dbReference type="ChEBI" id="CHEBI:15377"/>
        <dbReference type="ChEBI" id="CHEBI:15378"/>
        <dbReference type="ChEBI" id="CHEBI:30616"/>
        <dbReference type="ChEBI" id="CHEBI:43474"/>
        <dbReference type="ChEBI" id="CHEBI:456216"/>
        <dbReference type="EC" id="3.6.4.13"/>
    </reaction>
</comment>
<evidence type="ECO:0000256" key="7">
    <source>
        <dbReference type="ARBA" id="ARBA00022840"/>
    </source>
</evidence>
<dbReference type="AlphaFoldDB" id="A0A1E4U1V0"/>
<dbReference type="GO" id="GO:0003724">
    <property type="term" value="F:RNA helicase activity"/>
    <property type="evidence" value="ECO:0007669"/>
    <property type="project" value="UniProtKB-EC"/>
</dbReference>
<dbReference type="PANTHER" id="PTHR47959:SF15">
    <property type="entry name" value="RNA HELICASE"/>
    <property type="match status" value="1"/>
</dbReference>
<comment type="subunit">
    <text evidence="12">Interacts with the U3 snoRNA and is associated with the 90S and 40S pre-ribosomes.</text>
</comment>
<dbReference type="CDD" id="cd17957">
    <property type="entry name" value="DEADc_DDX52"/>
    <property type="match status" value="1"/>
</dbReference>
<evidence type="ECO:0000256" key="14">
    <source>
        <dbReference type="PROSITE-ProRule" id="PRU00552"/>
    </source>
</evidence>
<evidence type="ECO:0000256" key="8">
    <source>
        <dbReference type="ARBA" id="ARBA00022884"/>
    </source>
</evidence>
<dbReference type="InterPro" id="IPR014001">
    <property type="entry name" value="Helicase_ATP-bd"/>
</dbReference>
<dbReference type="SUPFAM" id="SSF52540">
    <property type="entry name" value="P-loop containing nucleoside triphosphate hydrolases"/>
    <property type="match status" value="1"/>
</dbReference>
<dbReference type="Gene3D" id="3.40.50.300">
    <property type="entry name" value="P-loop containing nucleotide triphosphate hydrolases"/>
    <property type="match status" value="2"/>
</dbReference>
<proteinExistence type="inferred from homology"/>
<evidence type="ECO:0000256" key="2">
    <source>
        <dbReference type="ARBA" id="ARBA00012552"/>
    </source>
</evidence>
<comment type="similarity">
    <text evidence="11">Belongs to the DEAD box helicase family. DDX52/ROK1 subfamily.</text>
</comment>
<dbReference type="Proteomes" id="UP000094236">
    <property type="component" value="Unassembled WGS sequence"/>
</dbReference>
<keyword evidence="8" id="KW-0694">RNA-binding</keyword>
<evidence type="ECO:0000256" key="5">
    <source>
        <dbReference type="ARBA" id="ARBA00022801"/>
    </source>
</evidence>
<dbReference type="GO" id="GO:0000447">
    <property type="term" value="P:endonucleolytic cleavage in ITS1 to separate SSU-rRNA from 5.8S rRNA and LSU-rRNA from tricistronic rRNA transcript (SSU-rRNA, 5.8S rRNA, LSU-rRNA)"/>
    <property type="evidence" value="ECO:0007669"/>
    <property type="project" value="EnsemblFungi"/>
</dbReference>
<keyword evidence="9" id="KW-0539">Nucleus</keyword>
<accession>A0A1E4U1V0</accession>
<dbReference type="GO" id="GO:0016787">
    <property type="term" value="F:hydrolase activity"/>
    <property type="evidence" value="ECO:0007669"/>
    <property type="project" value="UniProtKB-KW"/>
</dbReference>
<evidence type="ECO:0000256" key="15">
    <source>
        <dbReference type="RuleBase" id="RU000492"/>
    </source>
</evidence>
<dbReference type="PROSITE" id="PS00039">
    <property type="entry name" value="DEAD_ATP_HELICASE"/>
    <property type="match status" value="1"/>
</dbReference>
<dbReference type="PROSITE" id="PS51194">
    <property type="entry name" value="HELICASE_CTER"/>
    <property type="match status" value="1"/>
</dbReference>
<evidence type="ECO:0000256" key="9">
    <source>
        <dbReference type="ARBA" id="ARBA00023242"/>
    </source>
</evidence>
<protein>
    <recommendedName>
        <fullName evidence="2">RNA helicase</fullName>
        <ecNumber evidence="2">3.6.4.13</ecNumber>
    </recommendedName>
</protein>
<dbReference type="OrthoDB" id="360161at2759"/>
<dbReference type="PANTHER" id="PTHR47959">
    <property type="entry name" value="ATP-DEPENDENT RNA HELICASE RHLE-RELATED"/>
    <property type="match status" value="1"/>
</dbReference>
<dbReference type="STRING" id="669874.A0A1E4U1V0"/>
<dbReference type="SMART" id="SM00490">
    <property type="entry name" value="HELICc"/>
    <property type="match status" value="1"/>
</dbReference>
<dbReference type="InterPro" id="IPR027417">
    <property type="entry name" value="P-loop_NTPase"/>
</dbReference>
<keyword evidence="6 15" id="KW-0347">Helicase</keyword>
<feature type="domain" description="Helicase ATP-binding" evidence="17">
    <location>
        <begin position="158"/>
        <end position="332"/>
    </location>
</feature>
<evidence type="ECO:0000256" key="4">
    <source>
        <dbReference type="ARBA" id="ARBA00022741"/>
    </source>
</evidence>
<dbReference type="InterPro" id="IPR050079">
    <property type="entry name" value="DEAD_box_RNA_helicase"/>
</dbReference>
<dbReference type="GO" id="GO:0000480">
    <property type="term" value="P:endonucleolytic cleavage in 5'-ETS of tricistronic rRNA transcript (SSU-rRNA, 5.8S rRNA, LSU-rRNA)"/>
    <property type="evidence" value="ECO:0007669"/>
    <property type="project" value="EnsemblFungi"/>
</dbReference>
<evidence type="ECO:0000313" key="21">
    <source>
        <dbReference type="Proteomes" id="UP000094236"/>
    </source>
</evidence>
<evidence type="ECO:0000256" key="6">
    <source>
        <dbReference type="ARBA" id="ARBA00022806"/>
    </source>
</evidence>
<dbReference type="InterPro" id="IPR011545">
    <property type="entry name" value="DEAD/DEAH_box_helicase_dom"/>
</dbReference>
<dbReference type="EC" id="3.6.4.13" evidence="2"/>
<evidence type="ECO:0000259" key="18">
    <source>
        <dbReference type="PROSITE" id="PS51194"/>
    </source>
</evidence>
<gene>
    <name evidence="20" type="ORF">PACTADRAFT_36772</name>
</gene>
<sequence length="556" mass="62880">MDIFRVLARGASLKKVKDVNADYALSKPLVNLNSIRKDGDLEKQIKKETDFFRTRKKVVLKEEENFGDSSSKEGKGQEINFNVDDDQSISQLQPKITTQEEANFLRKSYKCKVTGDDVPLPIGSFEDLISRFQLDKRLLENLIEFGFTEPTPIQSEAIPISLYDRDLIACAPTGSGKSLAFLIPLMQQLSHNKKNYGIRGLIISPTKELAQQLFNELNKLNKRKNLKIGILSKHLATKIKNQIIQSSKFDILISTPLRLIDVVKIGSLDLTRVERLIFDEADKLFDQGFLEQTDDILSQCTNSKLVKSMFSATIPSGVEETANSIMNSPVRVIIGHKEAANSQIEQKLVYCGNEEGKLIAIRQMIQNGEFKPPIIIFLQSITRAKALFHELLYDKLNVDVIHAERTQTQREKVIENFKLGNVWVLICTDVLARGIDFKGVNMVINYDVPQSAQAYVHRIGRTGRAGKSGKSVTFFTKEDSIAIKPVINVMKQSGCNDGFGNWMENLGKITKKEKNLIKGKPVSRKEISTVPKIVKEKKRKHREMIQSSKKRKEENK</sequence>
<evidence type="ECO:0000256" key="3">
    <source>
        <dbReference type="ARBA" id="ARBA00022517"/>
    </source>
</evidence>
<evidence type="ECO:0000256" key="11">
    <source>
        <dbReference type="ARBA" id="ARBA00024355"/>
    </source>
</evidence>
<reference evidence="21" key="1">
    <citation type="submission" date="2016-05" db="EMBL/GenBank/DDBJ databases">
        <title>Comparative genomics of biotechnologically important yeasts.</title>
        <authorList>
            <consortium name="DOE Joint Genome Institute"/>
            <person name="Riley R."/>
            <person name="Haridas S."/>
            <person name="Wolfe K.H."/>
            <person name="Lopes M.R."/>
            <person name="Hittinger C.T."/>
            <person name="Goker M."/>
            <person name="Salamov A."/>
            <person name="Wisecaver J."/>
            <person name="Long T.M."/>
            <person name="Aerts A.L."/>
            <person name="Barry K."/>
            <person name="Choi C."/>
            <person name="Clum A."/>
            <person name="Coughlan A.Y."/>
            <person name="Deshpande S."/>
            <person name="Douglass A.P."/>
            <person name="Hanson S.J."/>
            <person name="Klenk H.-P."/>
            <person name="Labutti K."/>
            <person name="Lapidus A."/>
            <person name="Lindquist E."/>
            <person name="Lipzen A."/>
            <person name="Meier-Kolthoff J.P."/>
            <person name="Ohm R.A."/>
            <person name="Otillar R.P."/>
            <person name="Pangilinan J."/>
            <person name="Peng Y."/>
            <person name="Rokas A."/>
            <person name="Rosa C.A."/>
            <person name="Scheuner C."/>
            <person name="Sibirny A.A."/>
            <person name="Slot J.C."/>
            <person name="Stielow J.B."/>
            <person name="Sun H."/>
            <person name="Kurtzman C.P."/>
            <person name="Blackwell M."/>
            <person name="Grigoriev I.V."/>
            <person name="Jeffries T.W."/>
        </authorList>
    </citation>
    <scope>NUCLEOTIDE SEQUENCE [LARGE SCALE GENOMIC DNA]</scope>
    <source>
        <strain evidence="21">NRRL Y-2460</strain>
    </source>
</reference>
<dbReference type="CDD" id="cd18787">
    <property type="entry name" value="SF2_C_DEAD"/>
    <property type="match status" value="1"/>
</dbReference>
<dbReference type="Pfam" id="PF00271">
    <property type="entry name" value="Helicase_C"/>
    <property type="match status" value="1"/>
</dbReference>
<keyword evidence="5 15" id="KW-0378">Hydrolase</keyword>
<dbReference type="GO" id="GO:0005829">
    <property type="term" value="C:cytosol"/>
    <property type="evidence" value="ECO:0007669"/>
    <property type="project" value="TreeGrafter"/>
</dbReference>
<dbReference type="InterPro" id="IPR044764">
    <property type="entry name" value="DDX52/Rok1_DEADc"/>
</dbReference>
<dbReference type="PROSITE" id="PS51192">
    <property type="entry name" value="HELICASE_ATP_BIND_1"/>
    <property type="match status" value="1"/>
</dbReference>
<evidence type="ECO:0000256" key="13">
    <source>
        <dbReference type="ARBA" id="ARBA00047984"/>
    </source>
</evidence>
<dbReference type="FunFam" id="3.40.50.300:FF:000759">
    <property type="entry name" value="probable ATP-dependent RNA helicase DDX52"/>
    <property type="match status" value="1"/>
</dbReference>